<name>A0ABV3ED37_9ACTN</name>
<dbReference type="EMBL" id="JBEZLS010000026">
    <property type="protein sequence ID" value="MEU9355045.1"/>
    <property type="molecule type" value="Genomic_DNA"/>
</dbReference>
<organism evidence="1 2">
    <name type="scientific">Streptomyces griseoloalbus</name>
    <dbReference type="NCBI Taxonomy" id="67303"/>
    <lineage>
        <taxon>Bacteria</taxon>
        <taxon>Bacillati</taxon>
        <taxon>Actinomycetota</taxon>
        <taxon>Actinomycetes</taxon>
        <taxon>Kitasatosporales</taxon>
        <taxon>Streptomycetaceae</taxon>
        <taxon>Streptomyces</taxon>
    </lineage>
</organism>
<comment type="caution">
    <text evidence="1">The sequence shown here is derived from an EMBL/GenBank/DDBJ whole genome shotgun (WGS) entry which is preliminary data.</text>
</comment>
<gene>
    <name evidence="1" type="ORF">AB0D65_29625</name>
</gene>
<proteinExistence type="predicted"/>
<keyword evidence="2" id="KW-1185">Reference proteome</keyword>
<accession>A0ABV3ED37</accession>
<evidence type="ECO:0000313" key="1">
    <source>
        <dbReference type="EMBL" id="MEU9355045.1"/>
    </source>
</evidence>
<protein>
    <submittedName>
        <fullName evidence="1">Uncharacterized protein</fullName>
    </submittedName>
</protein>
<dbReference type="RefSeq" id="WP_359987385.1">
    <property type="nucleotide sequence ID" value="NZ_JBEZLS010000026.1"/>
</dbReference>
<dbReference type="Proteomes" id="UP001551582">
    <property type="component" value="Unassembled WGS sequence"/>
</dbReference>
<reference evidence="1 2" key="1">
    <citation type="submission" date="2024-06" db="EMBL/GenBank/DDBJ databases">
        <title>The Natural Products Discovery Center: Release of the First 8490 Sequenced Strains for Exploring Actinobacteria Biosynthetic Diversity.</title>
        <authorList>
            <person name="Kalkreuter E."/>
            <person name="Kautsar S.A."/>
            <person name="Yang D."/>
            <person name="Bader C.D."/>
            <person name="Teijaro C.N."/>
            <person name="Fluegel L."/>
            <person name="Davis C.M."/>
            <person name="Simpson J.R."/>
            <person name="Lauterbach L."/>
            <person name="Steele A.D."/>
            <person name="Gui C."/>
            <person name="Meng S."/>
            <person name="Li G."/>
            <person name="Viehrig K."/>
            <person name="Ye F."/>
            <person name="Su P."/>
            <person name="Kiefer A.F."/>
            <person name="Nichols A."/>
            <person name="Cepeda A.J."/>
            <person name="Yan W."/>
            <person name="Fan B."/>
            <person name="Jiang Y."/>
            <person name="Adhikari A."/>
            <person name="Zheng C.-J."/>
            <person name="Schuster L."/>
            <person name="Cowan T.M."/>
            <person name="Smanski M.J."/>
            <person name="Chevrette M.G."/>
            <person name="De Carvalho L.P.S."/>
            <person name="Shen B."/>
        </authorList>
    </citation>
    <scope>NUCLEOTIDE SEQUENCE [LARGE SCALE GENOMIC DNA]</scope>
    <source>
        <strain evidence="1 2">NPDC048274</strain>
    </source>
</reference>
<evidence type="ECO:0000313" key="2">
    <source>
        <dbReference type="Proteomes" id="UP001551582"/>
    </source>
</evidence>
<sequence length="95" mass="10539">MEGIVKGILHLVASGSLDPRTGRWMHPCEVQAVRVDETAWAEAWQRVRPVIAWQAWPGELARDWLGIAPSAAPQPLPENVRALLEKARPLLGTRS</sequence>